<gene>
    <name evidence="10" type="ORF">HDF12_000421</name>
</gene>
<dbReference type="AlphaFoldDB" id="A0A7Y9NIL3"/>
<evidence type="ECO:0000256" key="8">
    <source>
        <dbReference type="SAM" id="SignalP"/>
    </source>
</evidence>
<dbReference type="GO" id="GO:0044718">
    <property type="term" value="P:siderophore transmembrane transport"/>
    <property type="evidence" value="ECO:0007669"/>
    <property type="project" value="TreeGrafter"/>
</dbReference>
<dbReference type="Pfam" id="PF25183">
    <property type="entry name" value="OMP_b-brl_4"/>
    <property type="match status" value="2"/>
</dbReference>
<evidence type="ECO:0000256" key="1">
    <source>
        <dbReference type="ARBA" id="ARBA00004571"/>
    </source>
</evidence>
<feature type="region of interest" description="Disordered" evidence="7">
    <location>
        <begin position="203"/>
        <end position="253"/>
    </location>
</feature>
<dbReference type="GO" id="GO:0015344">
    <property type="term" value="F:siderophore uptake transmembrane transporter activity"/>
    <property type="evidence" value="ECO:0007669"/>
    <property type="project" value="TreeGrafter"/>
</dbReference>
<evidence type="ECO:0000256" key="5">
    <source>
        <dbReference type="ARBA" id="ARBA00023136"/>
    </source>
</evidence>
<dbReference type="GO" id="GO:0030246">
    <property type="term" value="F:carbohydrate binding"/>
    <property type="evidence" value="ECO:0007669"/>
    <property type="project" value="InterPro"/>
</dbReference>
<evidence type="ECO:0000256" key="4">
    <source>
        <dbReference type="ARBA" id="ARBA00022692"/>
    </source>
</evidence>
<reference evidence="10 11" key="1">
    <citation type="submission" date="2020-07" db="EMBL/GenBank/DDBJ databases">
        <title>Genomic Encyclopedia of Type Strains, Phase IV (KMG-V): Genome sequencing to study the core and pangenomes of soil and plant-associated prokaryotes.</title>
        <authorList>
            <person name="Whitman W."/>
        </authorList>
    </citation>
    <scope>NUCLEOTIDE SEQUENCE [LARGE SCALE GENOMIC DNA]</scope>
    <source>
        <strain evidence="10 11">M8UP30</strain>
    </source>
</reference>
<dbReference type="PROSITE" id="PS51257">
    <property type="entry name" value="PROKAR_LIPOPROTEIN"/>
    <property type="match status" value="1"/>
</dbReference>
<keyword evidence="5" id="KW-0472">Membrane</keyword>
<dbReference type="InterPro" id="IPR013784">
    <property type="entry name" value="Carb-bd-like_fold"/>
</dbReference>
<dbReference type="Gene3D" id="2.60.40.1120">
    <property type="entry name" value="Carboxypeptidase-like, regulatory domain"/>
    <property type="match status" value="1"/>
</dbReference>
<proteinExistence type="predicted"/>
<evidence type="ECO:0000256" key="3">
    <source>
        <dbReference type="ARBA" id="ARBA00022452"/>
    </source>
</evidence>
<dbReference type="SUPFAM" id="SSF56935">
    <property type="entry name" value="Porins"/>
    <property type="match status" value="1"/>
</dbReference>
<feature type="chain" id="PRO_5031558806" description="TonB-dependent transporter Oar-like beta-barrel domain-containing protein" evidence="8">
    <location>
        <begin position="30"/>
        <end position="1139"/>
    </location>
</feature>
<accession>A0A7Y9NIL3</accession>
<keyword evidence="3" id="KW-1134">Transmembrane beta strand</keyword>
<dbReference type="SUPFAM" id="SSF49452">
    <property type="entry name" value="Starch-binding domain-like"/>
    <property type="match status" value="1"/>
</dbReference>
<comment type="caution">
    <text evidence="10">The sequence shown here is derived from an EMBL/GenBank/DDBJ whole genome shotgun (WGS) entry which is preliminary data.</text>
</comment>
<dbReference type="GO" id="GO:0009279">
    <property type="term" value="C:cell outer membrane"/>
    <property type="evidence" value="ECO:0007669"/>
    <property type="project" value="UniProtKB-SubCell"/>
</dbReference>
<name>A0A7Y9NIL3_9BACT</name>
<dbReference type="InterPro" id="IPR039426">
    <property type="entry name" value="TonB-dep_rcpt-like"/>
</dbReference>
<sequence length="1139" mass="121289">MSFCLGRAKVSAGVRNVVRACLLWFSAAAAMGGCAWGQSSVDGAVSGFVVDATGGALVGAVVQVQNLANGLTAVAKTEGKGEFVVSHLPAGEYRVLVDYERFANLTLEPVVVEVGGVTTVEARLKVSGVVSSVNVTAVPETPATVSVDEVASAATASVVTPEEMERTPVNGRRWQTFALLTPTVNADPEGDALLSFRGVASTQNSSRIDGGDDDQSFGAVPRGTGGESAGEIEDAAETGSSRRVSAGSVDGGGGYSRHAGVASTFSQEAVREFRVSGQNYSALYGHAAGGIITTVSKSGANALHGTGFYLVRSSAFGATNPFSIATTYVNGLSTSTAVKPSDLRQQFGGSVGGAAVRDKLFYFYTYDQQLRSFPAVSTPYDPNFYLLTPTQSALLGNRGVTGAKVSAALTYLDSLTGTVARRQEQTINFGKMDWQATERHRVSLQYNRARSSAPSGVRSAPVVDLGVASLGSSYVKVDSLLGRWTWRVSPKLSHELRIQYGRDLQFETASKPLPQEPAVGPGGFAPEIAIGPDGFTFGTSTSLGRTAYPDENKVQLADLWTLVRGRHQIQAGVDVSFVHDDISTLNNSQGAFHYDSGVTSGHSGGLVDWITDYTFNVNAYPNGGCPSITAPIHDFCFRSFTQSFGQKTVTFNTQEWAGFLQDDWRVRRGLTISAGLRYEYELSPLPQQPNATLDAVFGQKGATSVFPEDRNNFGPRAAVSWEPFGSGRGVVRIGYGLFYGRLPGAKLSNALSNTALPSSTTSVLILPTTVTNCPQVANQGFGYACSYVTPPPAAVGKTTSAMVFDRRFRLPAVQQGSFSIEREVGAGMVASATYLLNLDRQLPNSVDINIAPSVATKEFQLQGGTGVVGVRDGETFVIPFYSQRLNTNFGPVTDILSNANATYNALVLEARRRSRGGLEFRASWTWAKAIDYGQSGGATPRTNGQFDPFDVRYDKGLSALNYPHKIVASVVWEPKFSIEQHWLRSTVNGWAVAPIFTETSGRPYSLDIFGGTRLAGGHESINGAGGAVYLPTVGRNTLRLPDTGRVDLRLSKAVLASEGVKVRWVAEAFNLTNRVNYSAIMQRAYLVGTEVNGVTPLVFQNAATVAAEGLNVRPFGTFTAASTGQSPERQVQLGVRVEF</sequence>
<evidence type="ECO:0000256" key="6">
    <source>
        <dbReference type="ARBA" id="ARBA00023237"/>
    </source>
</evidence>
<comment type="subcellular location">
    <subcellularLocation>
        <location evidence="1">Cell outer membrane</location>
        <topology evidence="1">Multi-pass membrane protein</topology>
    </subcellularLocation>
</comment>
<feature type="domain" description="TonB-dependent transporter Oar-like beta-barrel" evidence="9">
    <location>
        <begin position="295"/>
        <end position="399"/>
    </location>
</feature>
<keyword evidence="8" id="KW-0732">Signal</keyword>
<dbReference type="InterPro" id="IPR036942">
    <property type="entry name" value="Beta-barrel_TonB_sf"/>
</dbReference>
<feature type="domain" description="TonB-dependent transporter Oar-like beta-barrel" evidence="9">
    <location>
        <begin position="418"/>
        <end position="1132"/>
    </location>
</feature>
<dbReference type="PANTHER" id="PTHR30069">
    <property type="entry name" value="TONB-DEPENDENT OUTER MEMBRANE RECEPTOR"/>
    <property type="match status" value="1"/>
</dbReference>
<dbReference type="PANTHER" id="PTHR30069:SF46">
    <property type="entry name" value="OAR PROTEIN"/>
    <property type="match status" value="1"/>
</dbReference>
<feature type="signal peptide" evidence="8">
    <location>
        <begin position="1"/>
        <end position="29"/>
    </location>
</feature>
<organism evidence="10 11">
    <name type="scientific">Tunturiibacter lichenicola</name>
    <dbReference type="NCBI Taxonomy" id="2051959"/>
    <lineage>
        <taxon>Bacteria</taxon>
        <taxon>Pseudomonadati</taxon>
        <taxon>Acidobacteriota</taxon>
        <taxon>Terriglobia</taxon>
        <taxon>Terriglobales</taxon>
        <taxon>Acidobacteriaceae</taxon>
        <taxon>Tunturiibacter</taxon>
    </lineage>
</organism>
<dbReference type="InterPro" id="IPR057601">
    <property type="entry name" value="Oar-like_b-barrel"/>
</dbReference>
<evidence type="ECO:0000259" key="9">
    <source>
        <dbReference type="Pfam" id="PF25183"/>
    </source>
</evidence>
<keyword evidence="4" id="KW-0812">Transmembrane</keyword>
<keyword evidence="2" id="KW-0813">Transport</keyword>
<evidence type="ECO:0000256" key="2">
    <source>
        <dbReference type="ARBA" id="ARBA00022448"/>
    </source>
</evidence>
<dbReference type="Proteomes" id="UP000534186">
    <property type="component" value="Unassembled WGS sequence"/>
</dbReference>
<dbReference type="Pfam" id="PF13620">
    <property type="entry name" value="CarboxypepD_reg"/>
    <property type="match status" value="1"/>
</dbReference>
<evidence type="ECO:0000256" key="7">
    <source>
        <dbReference type="SAM" id="MobiDB-lite"/>
    </source>
</evidence>
<dbReference type="EMBL" id="JACCCV010000001">
    <property type="protein sequence ID" value="NYF50056.1"/>
    <property type="molecule type" value="Genomic_DNA"/>
</dbReference>
<protein>
    <recommendedName>
        <fullName evidence="9">TonB-dependent transporter Oar-like beta-barrel domain-containing protein</fullName>
    </recommendedName>
</protein>
<evidence type="ECO:0000313" key="10">
    <source>
        <dbReference type="EMBL" id="NYF50056.1"/>
    </source>
</evidence>
<evidence type="ECO:0000313" key="11">
    <source>
        <dbReference type="Proteomes" id="UP000534186"/>
    </source>
</evidence>
<dbReference type="Gene3D" id="2.40.170.20">
    <property type="entry name" value="TonB-dependent receptor, beta-barrel domain"/>
    <property type="match status" value="1"/>
</dbReference>
<keyword evidence="6" id="KW-0998">Cell outer membrane</keyword>